<dbReference type="Pfam" id="PF08003">
    <property type="entry name" value="Methyltransf_9"/>
    <property type="match status" value="1"/>
</dbReference>
<dbReference type="KEGG" id="cpin:CPIN18020_0813"/>
<protein>
    <submittedName>
        <fullName evidence="3">tRNA (Cmo5U34)-carboxymethyltransferase</fullName>
    </submittedName>
</protein>
<dbReference type="CDD" id="cd02440">
    <property type="entry name" value="AdoMet_MTases"/>
    <property type="match status" value="1"/>
</dbReference>
<accession>A0A1S6U7A3</accession>
<dbReference type="SUPFAM" id="SSF53335">
    <property type="entry name" value="S-adenosyl-L-methionine-dependent methyltransferases"/>
    <property type="match status" value="1"/>
</dbReference>
<dbReference type="InterPro" id="IPR029063">
    <property type="entry name" value="SAM-dependent_MTases_sf"/>
</dbReference>
<keyword evidence="3" id="KW-0489">Methyltransferase</keyword>
<dbReference type="Gene3D" id="3.40.50.150">
    <property type="entry name" value="Vaccinia Virus protein VP39"/>
    <property type="match status" value="1"/>
</dbReference>
<gene>
    <name evidence="3" type="primary">cmoB</name>
    <name evidence="3" type="ORF">CPIN18021_0817</name>
</gene>
<name>A0A1S6U7A3_9BACT</name>
<evidence type="ECO:0000313" key="3">
    <source>
        <dbReference type="EMBL" id="AQW87628.1"/>
    </source>
</evidence>
<evidence type="ECO:0000256" key="1">
    <source>
        <dbReference type="ARBA" id="ARBA00022679"/>
    </source>
</evidence>
<dbReference type="NCBIfam" id="TIGR00452">
    <property type="entry name" value="tRNA 5-methoxyuridine(34)/uridine 5-oxyacetic acid(34) synthase CmoB"/>
    <property type="match status" value="1"/>
</dbReference>
<evidence type="ECO:0000313" key="4">
    <source>
        <dbReference type="Proteomes" id="UP000190868"/>
    </source>
</evidence>
<proteinExistence type="inferred from homology"/>
<reference evidence="4" key="1">
    <citation type="submission" date="2016-09" db="EMBL/GenBank/DDBJ databases">
        <title>Comparative genomics of the Campylobacter concisus group.</title>
        <authorList>
            <person name="Miller W.G."/>
            <person name="Yee E."/>
            <person name="Chapman M.H."/>
            <person name="Huynh S."/>
            <person name="Bono J.L."/>
            <person name="On S.L.W."/>
            <person name="StLeger J."/>
            <person name="Foster G."/>
            <person name="Parker C.T."/>
        </authorList>
    </citation>
    <scope>NUCLEOTIDE SEQUENCE [LARGE SCALE GENOMIC DNA]</scope>
    <source>
        <strain evidence="4">RM18021</strain>
    </source>
</reference>
<dbReference type="HAMAP" id="MF_01590">
    <property type="entry name" value="tRNA_carboxymethyltr_CmoB"/>
    <property type="match status" value="1"/>
</dbReference>
<dbReference type="RefSeq" id="WP_078423263.1">
    <property type="nucleotide sequence ID" value="NZ_CP017018.1"/>
</dbReference>
<dbReference type="GO" id="GO:0032259">
    <property type="term" value="P:methylation"/>
    <property type="evidence" value="ECO:0007669"/>
    <property type="project" value="UniProtKB-KW"/>
</dbReference>
<organism evidence="3 4">
    <name type="scientific">Campylobacter pinnipediorum subsp. caledonicus</name>
    <dbReference type="NCBI Taxonomy" id="1874362"/>
    <lineage>
        <taxon>Bacteria</taxon>
        <taxon>Pseudomonadati</taxon>
        <taxon>Campylobacterota</taxon>
        <taxon>Epsilonproteobacteria</taxon>
        <taxon>Campylobacterales</taxon>
        <taxon>Campylobacteraceae</taxon>
        <taxon>Campylobacter</taxon>
    </lineage>
</organism>
<dbReference type="GeneID" id="56566453"/>
<dbReference type="AlphaFoldDB" id="A0A1S6U7A3"/>
<sequence length="296" mass="34914">MDLEKIRNLKQKELFSERNSDILEKIDSLDFQCLCEFDDKVKIKFDDSKDKNIIEKIAKGLKPWRKGPFEINNIFIDTEWQSFIKFNILKPHLNLKDKLVADVGCNNGYYMFRMLDFKPKKIVGFDPSIHTAMQFKFLNKLIKSDIISYELLGVEHLPYFEHKFDTIFCLGVIYHRSDPIKMLKELKQSLNKNGEVFLDTMYIDMQGDFVLSPKTTYSKIPNIYFVPSLQALQNWCERAKFKDFEILATKETDTNEQRKTEWINGESLENFLDPNDNSKTIEGYPAPKRVYIKIKI</sequence>
<dbReference type="InterPro" id="IPR010017">
    <property type="entry name" value="CmoB"/>
</dbReference>
<dbReference type="EMBL" id="CP017258">
    <property type="protein sequence ID" value="AQW87628.1"/>
    <property type="molecule type" value="Genomic_DNA"/>
</dbReference>
<evidence type="ECO:0000256" key="2">
    <source>
        <dbReference type="ARBA" id="ARBA00022694"/>
    </source>
</evidence>
<dbReference type="Proteomes" id="UP000190868">
    <property type="component" value="Chromosome"/>
</dbReference>
<dbReference type="NCBIfam" id="NF011650">
    <property type="entry name" value="PRK15068.1"/>
    <property type="match status" value="1"/>
</dbReference>
<dbReference type="InterPro" id="IPR027555">
    <property type="entry name" value="Mo5U34_MeTrfas-like"/>
</dbReference>
<dbReference type="GO" id="GO:0016765">
    <property type="term" value="F:transferase activity, transferring alkyl or aryl (other than methyl) groups"/>
    <property type="evidence" value="ECO:0007669"/>
    <property type="project" value="InterPro"/>
</dbReference>
<dbReference type="GO" id="GO:0002098">
    <property type="term" value="P:tRNA wobble uridine modification"/>
    <property type="evidence" value="ECO:0007669"/>
    <property type="project" value="InterPro"/>
</dbReference>
<keyword evidence="4" id="KW-1185">Reference proteome</keyword>
<keyword evidence="2" id="KW-0819">tRNA processing</keyword>
<keyword evidence="1 3" id="KW-0808">Transferase</keyword>
<dbReference type="GO" id="GO:0008168">
    <property type="term" value="F:methyltransferase activity"/>
    <property type="evidence" value="ECO:0007669"/>
    <property type="project" value="UniProtKB-KW"/>
</dbReference>